<comment type="subcellular location">
    <subcellularLocation>
        <location evidence="1">Membrane</location>
        <topology evidence="1">Multi-pass membrane protein</topology>
    </subcellularLocation>
</comment>
<keyword evidence="8" id="KW-1185">Reference proteome</keyword>
<keyword evidence="3 5" id="KW-1133">Transmembrane helix</keyword>
<dbReference type="Pfam" id="PF12698">
    <property type="entry name" value="ABC2_membrane_3"/>
    <property type="match status" value="1"/>
</dbReference>
<evidence type="ECO:0000256" key="1">
    <source>
        <dbReference type="ARBA" id="ARBA00004141"/>
    </source>
</evidence>
<keyword evidence="4 5" id="KW-0472">Membrane</keyword>
<dbReference type="EMBL" id="SOHE01000060">
    <property type="protein sequence ID" value="TFD47852.1"/>
    <property type="molecule type" value="Genomic_DNA"/>
</dbReference>
<keyword evidence="2 5" id="KW-0812">Transmembrane</keyword>
<name>A0A4R8ZW69_9MICO</name>
<evidence type="ECO:0000313" key="8">
    <source>
        <dbReference type="Proteomes" id="UP000297447"/>
    </source>
</evidence>
<dbReference type="GO" id="GO:0016020">
    <property type="term" value="C:membrane"/>
    <property type="evidence" value="ECO:0007669"/>
    <property type="project" value="UniProtKB-SubCell"/>
</dbReference>
<gene>
    <name evidence="7" type="ORF">E3T55_14985</name>
</gene>
<dbReference type="RefSeq" id="WP_134520354.1">
    <property type="nucleotide sequence ID" value="NZ_SOHE01000060.1"/>
</dbReference>
<feature type="transmembrane region" description="Helical" evidence="5">
    <location>
        <begin position="291"/>
        <end position="312"/>
    </location>
</feature>
<protein>
    <submittedName>
        <fullName evidence="7">ABC transporter permease</fullName>
    </submittedName>
</protein>
<feature type="transmembrane region" description="Helical" evidence="5">
    <location>
        <begin position="169"/>
        <end position="192"/>
    </location>
</feature>
<accession>A0A4R8ZW69</accession>
<feature type="transmembrane region" description="Helical" evidence="5">
    <location>
        <begin position="52"/>
        <end position="74"/>
    </location>
</feature>
<feature type="transmembrane region" description="Helical" evidence="5">
    <location>
        <begin position="229"/>
        <end position="247"/>
    </location>
</feature>
<dbReference type="AlphaFoldDB" id="A0A4R8ZW69"/>
<dbReference type="InterPro" id="IPR013525">
    <property type="entry name" value="ABC2_TM"/>
</dbReference>
<evidence type="ECO:0000256" key="5">
    <source>
        <dbReference type="SAM" id="Phobius"/>
    </source>
</evidence>
<sequence>MTDKHTNTGSISTELHASAHHVGRRVHTAPTVGQSVWLVACREIIVRLRSKAFLISTGILLLISVASVIVGGIAGQNATLPQVAVVGNAAMVVEQTQAFDTISVDTQAAAEALVRDGTVTAAVVPAEGEGSLLDVTVIALDTPPTAVLTALSVSPALTLLEQGAPNGGLVYLVAIGFGLVFLMSAVTFGSTIAQSVVEEKQTRVVEILMSTISVRALLAGKVLGNSIMAFGQIVAIGLLVSLGMAVTGQQTLLADVGPAIVWFAVFFAFGFVLLAALYAATASMVSRQEDVGSATAPVMVLVMIPYFLVIFFNDNPAVLAVMSYIPFSAPVGMPMRIFLDSALWWEPLVSLAILLAATGIVILLGARIYANSLLRMGARVPLREALKR</sequence>
<feature type="transmembrane region" description="Helical" evidence="5">
    <location>
        <begin position="259"/>
        <end position="279"/>
    </location>
</feature>
<feature type="transmembrane region" description="Helical" evidence="5">
    <location>
        <begin position="351"/>
        <end position="370"/>
    </location>
</feature>
<feature type="domain" description="ABC-2 type transporter transmembrane" evidence="6">
    <location>
        <begin position="51"/>
        <end position="366"/>
    </location>
</feature>
<dbReference type="Proteomes" id="UP000297447">
    <property type="component" value="Unassembled WGS sequence"/>
</dbReference>
<comment type="caution">
    <text evidence="7">The sequence shown here is derived from an EMBL/GenBank/DDBJ whole genome shotgun (WGS) entry which is preliminary data.</text>
</comment>
<evidence type="ECO:0000256" key="2">
    <source>
        <dbReference type="ARBA" id="ARBA00022692"/>
    </source>
</evidence>
<organism evidence="7 8">
    <name type="scientific">Cryobacterium frigoriphilum</name>
    <dbReference type="NCBI Taxonomy" id="1259150"/>
    <lineage>
        <taxon>Bacteria</taxon>
        <taxon>Bacillati</taxon>
        <taxon>Actinomycetota</taxon>
        <taxon>Actinomycetes</taxon>
        <taxon>Micrococcales</taxon>
        <taxon>Microbacteriaceae</taxon>
        <taxon>Cryobacterium</taxon>
    </lineage>
</organism>
<evidence type="ECO:0000256" key="4">
    <source>
        <dbReference type="ARBA" id="ARBA00023136"/>
    </source>
</evidence>
<reference evidence="7 8" key="1">
    <citation type="submission" date="2019-03" db="EMBL/GenBank/DDBJ databases">
        <title>Genomics of glacier-inhabiting Cryobacterium strains.</title>
        <authorList>
            <person name="Liu Q."/>
            <person name="Xin Y.-H."/>
        </authorList>
    </citation>
    <scope>NUCLEOTIDE SEQUENCE [LARGE SCALE GENOMIC DNA]</scope>
    <source>
        <strain evidence="7 8">Hh14</strain>
    </source>
</reference>
<dbReference type="GO" id="GO:0140359">
    <property type="term" value="F:ABC-type transporter activity"/>
    <property type="evidence" value="ECO:0007669"/>
    <property type="project" value="InterPro"/>
</dbReference>
<proteinExistence type="predicted"/>
<evidence type="ECO:0000259" key="6">
    <source>
        <dbReference type="Pfam" id="PF12698"/>
    </source>
</evidence>
<evidence type="ECO:0000313" key="7">
    <source>
        <dbReference type="EMBL" id="TFD47852.1"/>
    </source>
</evidence>
<evidence type="ECO:0000256" key="3">
    <source>
        <dbReference type="ARBA" id="ARBA00022989"/>
    </source>
</evidence>
<dbReference type="OrthoDB" id="3268959at2"/>